<keyword evidence="3" id="KW-1185">Reference proteome</keyword>
<dbReference type="Gene3D" id="3.40.50.720">
    <property type="entry name" value="NAD(P)-binding Rossmann-like Domain"/>
    <property type="match status" value="1"/>
</dbReference>
<dbReference type="CDD" id="cd05344">
    <property type="entry name" value="BKR_like_SDR_like"/>
    <property type="match status" value="1"/>
</dbReference>
<evidence type="ECO:0000313" key="2">
    <source>
        <dbReference type="EMBL" id="GAA5500505.1"/>
    </source>
</evidence>
<dbReference type="RefSeq" id="WP_353540493.1">
    <property type="nucleotide sequence ID" value="NZ_BAABRN010000002.1"/>
</dbReference>
<evidence type="ECO:0000256" key="1">
    <source>
        <dbReference type="ARBA" id="ARBA00006484"/>
    </source>
</evidence>
<dbReference type="PANTHER" id="PTHR42879:SF6">
    <property type="entry name" value="NADPH-DEPENDENT REDUCTASE BACG"/>
    <property type="match status" value="1"/>
</dbReference>
<dbReference type="EMBL" id="BAABRN010000002">
    <property type="protein sequence ID" value="GAA5500505.1"/>
    <property type="molecule type" value="Genomic_DNA"/>
</dbReference>
<sequence length="242" mass="25401">MTPFRLDGKRALITGGSKGIGYAAAKLLGDMGAQVTIAARNEDTLKAAATKLGAHWVVADVSTPQGVQAALGAAGKVDILVSNASGPPPSLPSRVTEEAWEKGFQTIFMSTVRLVEGALPSMREQKWGRIIAITSLTVGRPSLTLPVSNAMRAAVTNQLRTLSLEVAAEGITCNTVAPGYTATERLQKLHSDPTEADKLRGKIPAHRFGEPEEVAAAIAFLATNEAAYITGQELLVDGGWSI</sequence>
<proteinExistence type="inferred from homology"/>
<dbReference type="InterPro" id="IPR036291">
    <property type="entry name" value="NAD(P)-bd_dom_sf"/>
</dbReference>
<dbReference type="PANTHER" id="PTHR42879">
    <property type="entry name" value="3-OXOACYL-(ACYL-CARRIER-PROTEIN) REDUCTASE"/>
    <property type="match status" value="1"/>
</dbReference>
<accession>A0ABP9V5E0</accession>
<dbReference type="SUPFAM" id="SSF51735">
    <property type="entry name" value="NAD(P)-binding Rossmann-fold domains"/>
    <property type="match status" value="1"/>
</dbReference>
<gene>
    <name evidence="2" type="primary">fabG_2</name>
    <name evidence="2" type="ORF">Dxin01_00226</name>
</gene>
<dbReference type="Proteomes" id="UP001458946">
    <property type="component" value="Unassembled WGS sequence"/>
</dbReference>
<name>A0ABP9V5E0_9DEIO</name>
<dbReference type="InterPro" id="IPR002347">
    <property type="entry name" value="SDR_fam"/>
</dbReference>
<dbReference type="InterPro" id="IPR050259">
    <property type="entry name" value="SDR"/>
</dbReference>
<evidence type="ECO:0000313" key="3">
    <source>
        <dbReference type="Proteomes" id="UP001458946"/>
    </source>
</evidence>
<organism evidence="2 3">
    <name type="scientific">Deinococcus xinjiangensis</name>
    <dbReference type="NCBI Taxonomy" id="457454"/>
    <lineage>
        <taxon>Bacteria</taxon>
        <taxon>Thermotogati</taxon>
        <taxon>Deinococcota</taxon>
        <taxon>Deinococci</taxon>
        <taxon>Deinococcales</taxon>
        <taxon>Deinococcaceae</taxon>
        <taxon>Deinococcus</taxon>
    </lineage>
</organism>
<dbReference type="Pfam" id="PF13561">
    <property type="entry name" value="adh_short_C2"/>
    <property type="match status" value="1"/>
</dbReference>
<reference evidence="2 3" key="1">
    <citation type="submission" date="2024-02" db="EMBL/GenBank/DDBJ databases">
        <title>Deinococcus xinjiangensis NBRC 107630.</title>
        <authorList>
            <person name="Ichikawa N."/>
            <person name="Katano-Makiyama Y."/>
            <person name="Hidaka K."/>
        </authorList>
    </citation>
    <scope>NUCLEOTIDE SEQUENCE [LARGE SCALE GENOMIC DNA]</scope>
    <source>
        <strain evidence="2 3">NBRC 107630</strain>
    </source>
</reference>
<dbReference type="PRINTS" id="PR00081">
    <property type="entry name" value="GDHRDH"/>
</dbReference>
<comment type="similarity">
    <text evidence="1">Belongs to the short-chain dehydrogenases/reductases (SDR) family.</text>
</comment>
<comment type="caution">
    <text evidence="2">The sequence shown here is derived from an EMBL/GenBank/DDBJ whole genome shotgun (WGS) entry which is preliminary data.</text>
</comment>
<protein>
    <submittedName>
        <fullName evidence="2">3-oxoacyl-[acyl-carrier-protein] reductase FabG</fullName>
    </submittedName>
</protein>